<dbReference type="GO" id="GO:0005737">
    <property type="term" value="C:cytoplasm"/>
    <property type="evidence" value="ECO:0007669"/>
    <property type="project" value="UniProtKB-SubCell"/>
</dbReference>
<evidence type="ECO:0000256" key="2">
    <source>
        <dbReference type="ARBA" id="ARBA00004496"/>
    </source>
</evidence>
<dbReference type="PANTHER" id="PTHR12786">
    <property type="entry name" value="SPLICING FACTOR SF3A-RELATED"/>
    <property type="match status" value="1"/>
</dbReference>
<feature type="domain" description="SDE2/SF3A3 SAP" evidence="10">
    <location>
        <begin position="298"/>
        <end position="368"/>
    </location>
</feature>
<comment type="subcellular location">
    <subcellularLocation>
        <location evidence="2">Cytoplasm</location>
    </subcellularLocation>
    <subcellularLocation>
        <location evidence="1">Nucleus</location>
    </subcellularLocation>
</comment>
<feature type="compositionally biased region" description="Low complexity" evidence="9">
    <location>
        <begin position="275"/>
        <end position="294"/>
    </location>
</feature>
<keyword evidence="8" id="KW-0131">Cell cycle</keyword>
<feature type="region of interest" description="Disordered" evidence="9">
    <location>
        <begin position="96"/>
        <end position="124"/>
    </location>
</feature>
<accession>A0A8W8HTI2</accession>
<name>A0A8W8HTI2_MAGGI</name>
<sequence length="376" mass="41756">MEDIKLINDLRELNKNDFYITCNGKIVQRHEEIKEGNLYRIVPRLLGGKGGFGSMLRAIGAQIDKTNNREACRDLSGRRMRDVNNEKQLKEWVAKKAEKEKEREEKRKERMERRRAVPNHKFDDPLYDKQRAVVAENQEDALQIGLQRAQSKQKASCTITSEEEAGPSGSGLKRKSESKGGPCKKATKHNEWLGIDIENLSDLDSEEESDSSNSEKSSEDQSVSSSSCQEQTEATSIDPSQNTASKSQVTPDSEVNMEETQQTSSDSCKESKQESTVGQTDSGGQSSSSSSSTVEPDKGSTETQEDKPFDFDDYSSATDMEVLGLEKLKSLLIERGMKCGGTLQQRAERLFSVKGLDPKDIDPSLLAKPSKGKGKK</sequence>
<comment type="similarity">
    <text evidence="3">Belongs to the SDE2 family.</text>
</comment>
<reference evidence="12" key="1">
    <citation type="submission" date="2022-08" db="UniProtKB">
        <authorList>
            <consortium name="EnsemblMetazoa"/>
        </authorList>
    </citation>
    <scope>IDENTIFICATION</scope>
    <source>
        <strain evidence="12">05x7-T-G4-1.051#20</strain>
    </source>
</reference>
<evidence type="ECO:0000256" key="3">
    <source>
        <dbReference type="ARBA" id="ARBA00008726"/>
    </source>
</evidence>
<evidence type="ECO:0000256" key="4">
    <source>
        <dbReference type="ARBA" id="ARBA00022490"/>
    </source>
</evidence>
<keyword evidence="5" id="KW-0507">mRNA processing</keyword>
<feature type="region of interest" description="Disordered" evidence="9">
    <location>
        <begin position="146"/>
        <end position="314"/>
    </location>
</feature>
<dbReference type="InterPro" id="IPR051421">
    <property type="entry name" value="RNA_Proc_DNA_Dmg_Regulator"/>
</dbReference>
<dbReference type="EnsemblMetazoa" id="G11003.2">
    <property type="protein sequence ID" value="G11003.2:cds"/>
    <property type="gene ID" value="G11003"/>
</dbReference>
<feature type="compositionally biased region" description="Acidic residues" evidence="9">
    <location>
        <begin position="199"/>
        <end position="210"/>
    </location>
</feature>
<evidence type="ECO:0000313" key="12">
    <source>
        <dbReference type="EnsemblMetazoa" id="G11003.1:cds"/>
    </source>
</evidence>
<dbReference type="GO" id="GO:0005634">
    <property type="term" value="C:nucleus"/>
    <property type="evidence" value="ECO:0007669"/>
    <property type="project" value="UniProtKB-SubCell"/>
</dbReference>
<dbReference type="AlphaFoldDB" id="A0A8W8HTI2"/>
<keyword evidence="4" id="KW-0963">Cytoplasm</keyword>
<evidence type="ECO:0000256" key="1">
    <source>
        <dbReference type="ARBA" id="ARBA00004123"/>
    </source>
</evidence>
<evidence type="ECO:0000256" key="6">
    <source>
        <dbReference type="ARBA" id="ARBA00023187"/>
    </source>
</evidence>
<protein>
    <recommendedName>
        <fullName evidence="14">Replication stress response regulator SDE2</fullName>
    </recommendedName>
</protein>
<feature type="compositionally biased region" description="Basic and acidic residues" evidence="9">
    <location>
        <begin position="295"/>
        <end position="310"/>
    </location>
</feature>
<dbReference type="InterPro" id="IPR025086">
    <property type="entry name" value="SDE2/SF3A3_SAP"/>
</dbReference>
<dbReference type="EnsemblMetazoa" id="G11003.1">
    <property type="protein sequence ID" value="G11003.1:cds"/>
    <property type="gene ID" value="G11003"/>
</dbReference>
<evidence type="ECO:0000256" key="8">
    <source>
        <dbReference type="ARBA" id="ARBA00023306"/>
    </source>
</evidence>
<dbReference type="Proteomes" id="UP000005408">
    <property type="component" value="Unassembled WGS sequence"/>
</dbReference>
<organism evidence="12 13">
    <name type="scientific">Magallana gigas</name>
    <name type="common">Pacific oyster</name>
    <name type="synonym">Crassostrea gigas</name>
    <dbReference type="NCBI Taxonomy" id="29159"/>
    <lineage>
        <taxon>Eukaryota</taxon>
        <taxon>Metazoa</taxon>
        <taxon>Spiralia</taxon>
        <taxon>Lophotrochozoa</taxon>
        <taxon>Mollusca</taxon>
        <taxon>Bivalvia</taxon>
        <taxon>Autobranchia</taxon>
        <taxon>Pteriomorphia</taxon>
        <taxon>Ostreida</taxon>
        <taxon>Ostreoidea</taxon>
        <taxon>Ostreidae</taxon>
        <taxon>Magallana</taxon>
    </lineage>
</organism>
<evidence type="ECO:0000313" key="13">
    <source>
        <dbReference type="Proteomes" id="UP000005408"/>
    </source>
</evidence>
<feature type="compositionally biased region" description="Polar residues" evidence="9">
    <location>
        <begin position="228"/>
        <end position="266"/>
    </location>
</feature>
<dbReference type="Pfam" id="PF22782">
    <property type="entry name" value="SDE2"/>
    <property type="match status" value="1"/>
</dbReference>
<dbReference type="OrthoDB" id="547031at2759"/>
<proteinExistence type="inferred from homology"/>
<dbReference type="OMA" id="CFWTGLE"/>
<evidence type="ECO:0000259" key="11">
    <source>
        <dbReference type="Pfam" id="PF22782"/>
    </source>
</evidence>
<feature type="region of interest" description="Disordered" evidence="9">
    <location>
        <begin position="356"/>
        <end position="376"/>
    </location>
</feature>
<dbReference type="PANTHER" id="PTHR12786:SF1">
    <property type="entry name" value="SPLICING REGULATOR SDE2"/>
    <property type="match status" value="1"/>
</dbReference>
<dbReference type="InterPro" id="IPR053822">
    <property type="entry name" value="SDE2-like_dom"/>
</dbReference>
<evidence type="ECO:0000256" key="7">
    <source>
        <dbReference type="ARBA" id="ARBA00023242"/>
    </source>
</evidence>
<dbReference type="Pfam" id="PF13297">
    <property type="entry name" value="SDE2_2C"/>
    <property type="match status" value="1"/>
</dbReference>
<evidence type="ECO:0000259" key="10">
    <source>
        <dbReference type="Pfam" id="PF13297"/>
    </source>
</evidence>
<keyword evidence="6" id="KW-0508">mRNA splicing</keyword>
<dbReference type="GO" id="GO:0006397">
    <property type="term" value="P:mRNA processing"/>
    <property type="evidence" value="ECO:0007669"/>
    <property type="project" value="UniProtKB-KW"/>
</dbReference>
<keyword evidence="13" id="KW-1185">Reference proteome</keyword>
<evidence type="ECO:0000256" key="5">
    <source>
        <dbReference type="ARBA" id="ARBA00022664"/>
    </source>
</evidence>
<keyword evidence="7" id="KW-0539">Nucleus</keyword>
<dbReference type="GO" id="GO:0008380">
    <property type="term" value="P:RNA splicing"/>
    <property type="evidence" value="ECO:0007669"/>
    <property type="project" value="UniProtKB-KW"/>
</dbReference>
<evidence type="ECO:0000256" key="9">
    <source>
        <dbReference type="SAM" id="MobiDB-lite"/>
    </source>
</evidence>
<feature type="compositionally biased region" description="Polar residues" evidence="9">
    <location>
        <begin position="148"/>
        <end position="160"/>
    </location>
</feature>
<feature type="domain" description="SDE2-like" evidence="11">
    <location>
        <begin position="47"/>
        <end position="143"/>
    </location>
</feature>
<feature type="compositionally biased region" description="Low complexity" evidence="9">
    <location>
        <begin position="211"/>
        <end position="227"/>
    </location>
</feature>
<evidence type="ECO:0008006" key="14">
    <source>
        <dbReference type="Google" id="ProtNLM"/>
    </source>
</evidence>